<protein>
    <recommendedName>
        <fullName evidence="9">Aromatic-L-amino-acid decarboxylase</fullName>
    </recommendedName>
</protein>
<dbReference type="GO" id="GO:0030170">
    <property type="term" value="F:pyridoxal phosphate binding"/>
    <property type="evidence" value="ECO:0007669"/>
    <property type="project" value="InterPro"/>
</dbReference>
<dbReference type="FunFam" id="3.90.1150.10:FF:000018">
    <property type="entry name" value="Histidine decarboxylase"/>
    <property type="match status" value="1"/>
</dbReference>
<evidence type="ECO:0000313" key="7">
    <source>
        <dbReference type="EnsemblMetazoa" id="GAUT015237-PA"/>
    </source>
</evidence>
<reference evidence="7" key="1">
    <citation type="submission" date="2020-05" db="UniProtKB">
        <authorList>
            <consortium name="EnsemblMetazoa"/>
        </authorList>
    </citation>
    <scope>IDENTIFICATION</scope>
    <source>
        <strain evidence="7">TTRI</strain>
    </source>
</reference>
<proteinExistence type="inferred from homology"/>
<evidence type="ECO:0000256" key="6">
    <source>
        <dbReference type="RuleBase" id="RU000382"/>
    </source>
</evidence>
<dbReference type="CDD" id="cd06450">
    <property type="entry name" value="DOPA_deC_like"/>
    <property type="match status" value="1"/>
</dbReference>
<evidence type="ECO:0000256" key="3">
    <source>
        <dbReference type="ARBA" id="ARBA00022898"/>
    </source>
</evidence>
<dbReference type="InterPro" id="IPR021115">
    <property type="entry name" value="Pyridoxal-P_BS"/>
</dbReference>
<dbReference type="EnsemblMetazoa" id="GAUT015237-RA">
    <property type="protein sequence ID" value="GAUT015237-PA"/>
    <property type="gene ID" value="GAUT015237"/>
</dbReference>
<dbReference type="Pfam" id="PF00282">
    <property type="entry name" value="Pyridoxal_deC"/>
    <property type="match status" value="1"/>
</dbReference>
<keyword evidence="4 6" id="KW-0456">Lyase</keyword>
<evidence type="ECO:0000313" key="8">
    <source>
        <dbReference type="Proteomes" id="UP000078200"/>
    </source>
</evidence>
<dbReference type="PROSITE" id="PS00392">
    <property type="entry name" value="DDC_GAD_HDC_YDC"/>
    <property type="match status" value="1"/>
</dbReference>
<dbReference type="InterPro" id="IPR015424">
    <property type="entry name" value="PyrdxlP-dep_Trfase"/>
</dbReference>
<dbReference type="Gene3D" id="3.90.1150.10">
    <property type="entry name" value="Aspartate Aminotransferase, domain 1"/>
    <property type="match status" value="1"/>
</dbReference>
<evidence type="ECO:0008006" key="9">
    <source>
        <dbReference type="Google" id="ProtNLM"/>
    </source>
</evidence>
<dbReference type="VEuPathDB" id="VectorBase:GAUT015237"/>
<dbReference type="PANTHER" id="PTHR11999">
    <property type="entry name" value="GROUP II PYRIDOXAL-5-PHOSPHATE DECARBOXYLASE"/>
    <property type="match status" value="1"/>
</dbReference>
<dbReference type="Proteomes" id="UP000078200">
    <property type="component" value="Unassembled WGS sequence"/>
</dbReference>
<evidence type="ECO:0000256" key="4">
    <source>
        <dbReference type="ARBA" id="ARBA00023239"/>
    </source>
</evidence>
<evidence type="ECO:0000256" key="2">
    <source>
        <dbReference type="ARBA" id="ARBA00009533"/>
    </source>
</evidence>
<dbReference type="InterPro" id="IPR010977">
    <property type="entry name" value="Aromatic_deC"/>
</dbReference>
<dbReference type="GO" id="GO:0005737">
    <property type="term" value="C:cytoplasm"/>
    <property type="evidence" value="ECO:0007669"/>
    <property type="project" value="TreeGrafter"/>
</dbReference>
<dbReference type="PANTHER" id="PTHR11999:SF76">
    <property type="entry name" value="FI02861P"/>
    <property type="match status" value="1"/>
</dbReference>
<comment type="cofactor">
    <cofactor evidence="1 5 6">
        <name>pyridoxal 5'-phosphate</name>
        <dbReference type="ChEBI" id="CHEBI:597326"/>
    </cofactor>
</comment>
<sequence length="580" mass="65185">MDAEGFRKYGKEVIDYICDYSKNIEQRNVAPTLDPGYLKQLLPAEAPLKPEKFEDILNDFEQKIMPGVVHWNHPKFFAYFPSGNSFPSILGDMLSSAIGSICFSWAACPAATELETIVMDWYAKALGLPKAFISSASAGHGGGALQGSASECTLVCMITARSRAINKLKGSTTEIHDSVFLPQLIAYASKEAHSSVEKAAKMALVKLRIIEADSRGRMRVNLLRQSIQNDISAGLTPFFVVATVGTTGACAFDNLTEIGKVCKQVSSVWFHVDGAYAGNSFILPEMREFSKGLEYADSFNTNPNKFLLTNFDASAMWVRDIMSLKRALNVNPLYLQHDHEMAIDYRHYGIPLSRRFRALKLWFVIRTYGLSGLRAYVRNHIALAKKFEALVRRDDRFEVRNDVFLGLVCFRMRSADQYNQELLAHINQSGRMHMIPSMVNGKYVIRFCVTYEHATEKHISDAWSEIKAFAEDILRDIALEKASLPPTPEKEKTQSESQLITCKPPIKKRLSRTKSLRFSFTRSISRDIFESQCEHLKDGCAPILVIDADLTMETILKASTEHDKNHLKGITDEDTDEASN</sequence>
<dbReference type="GO" id="GO:0006520">
    <property type="term" value="P:amino acid metabolic process"/>
    <property type="evidence" value="ECO:0007669"/>
    <property type="project" value="InterPro"/>
</dbReference>
<name>A0A1A9UU12_GLOAU</name>
<dbReference type="SUPFAM" id="SSF53383">
    <property type="entry name" value="PLP-dependent transferases"/>
    <property type="match status" value="1"/>
</dbReference>
<organism evidence="7 8">
    <name type="scientific">Glossina austeni</name>
    <name type="common">Savannah tsetse fly</name>
    <dbReference type="NCBI Taxonomy" id="7395"/>
    <lineage>
        <taxon>Eukaryota</taxon>
        <taxon>Metazoa</taxon>
        <taxon>Ecdysozoa</taxon>
        <taxon>Arthropoda</taxon>
        <taxon>Hexapoda</taxon>
        <taxon>Insecta</taxon>
        <taxon>Pterygota</taxon>
        <taxon>Neoptera</taxon>
        <taxon>Endopterygota</taxon>
        <taxon>Diptera</taxon>
        <taxon>Brachycera</taxon>
        <taxon>Muscomorpha</taxon>
        <taxon>Hippoboscoidea</taxon>
        <taxon>Glossinidae</taxon>
        <taxon>Glossina</taxon>
    </lineage>
</organism>
<dbReference type="GO" id="GO:0019752">
    <property type="term" value="P:carboxylic acid metabolic process"/>
    <property type="evidence" value="ECO:0007669"/>
    <property type="project" value="InterPro"/>
</dbReference>
<evidence type="ECO:0000256" key="5">
    <source>
        <dbReference type="PIRSR" id="PIRSR602129-50"/>
    </source>
</evidence>
<dbReference type="STRING" id="7395.A0A1A9UU12"/>
<feature type="modified residue" description="N6-(pyridoxal phosphate)lysine" evidence="5">
    <location>
        <position position="305"/>
    </location>
</feature>
<dbReference type="InterPro" id="IPR015422">
    <property type="entry name" value="PyrdxlP-dep_Trfase_small"/>
</dbReference>
<dbReference type="FunFam" id="3.40.640.10:FF:000025">
    <property type="entry name" value="Histidine decarboxylase"/>
    <property type="match status" value="1"/>
</dbReference>
<accession>A0A1A9UU12</accession>
<dbReference type="Gene3D" id="1.20.1340.10">
    <property type="entry name" value="dopa decarboxylase, N-terminal domain"/>
    <property type="match status" value="1"/>
</dbReference>
<keyword evidence="3 5" id="KW-0663">Pyridoxal phosphate</keyword>
<evidence type="ECO:0000256" key="1">
    <source>
        <dbReference type="ARBA" id="ARBA00001933"/>
    </source>
</evidence>
<dbReference type="AlphaFoldDB" id="A0A1A9UU12"/>
<dbReference type="FunFam" id="1.20.1340.10:FF:000001">
    <property type="entry name" value="Histidine decarboxylase"/>
    <property type="match status" value="1"/>
</dbReference>
<dbReference type="InterPro" id="IPR002129">
    <property type="entry name" value="PyrdxlP-dep_de-COase"/>
</dbReference>
<dbReference type="InterPro" id="IPR015421">
    <property type="entry name" value="PyrdxlP-dep_Trfase_major"/>
</dbReference>
<dbReference type="Gene3D" id="3.40.640.10">
    <property type="entry name" value="Type I PLP-dependent aspartate aminotransferase-like (Major domain)"/>
    <property type="match status" value="1"/>
</dbReference>
<comment type="similarity">
    <text evidence="2 6">Belongs to the group II decarboxylase family.</text>
</comment>
<dbReference type="GO" id="GO:0016831">
    <property type="term" value="F:carboxy-lyase activity"/>
    <property type="evidence" value="ECO:0007669"/>
    <property type="project" value="InterPro"/>
</dbReference>
<keyword evidence="8" id="KW-1185">Reference proteome</keyword>
<dbReference type="PRINTS" id="PR00800">
    <property type="entry name" value="YHDCRBOXLASE"/>
</dbReference>